<dbReference type="GO" id="GO:0042302">
    <property type="term" value="F:structural constituent of cuticle"/>
    <property type="evidence" value="ECO:0007669"/>
    <property type="project" value="UniProtKB-UniRule"/>
</dbReference>
<keyword evidence="2 4" id="KW-0732">Signal</keyword>
<dbReference type="EMBL" id="CAJQZP010000935">
    <property type="protein sequence ID" value="CAG4997467.1"/>
    <property type="molecule type" value="Genomic_DNA"/>
</dbReference>
<evidence type="ECO:0000313" key="6">
    <source>
        <dbReference type="Proteomes" id="UP000691718"/>
    </source>
</evidence>
<dbReference type="PROSITE" id="PS51155">
    <property type="entry name" value="CHIT_BIND_RR_2"/>
    <property type="match status" value="1"/>
</dbReference>
<reference evidence="5" key="1">
    <citation type="submission" date="2021-04" db="EMBL/GenBank/DDBJ databases">
        <authorList>
            <person name="Tunstrom K."/>
        </authorList>
    </citation>
    <scope>NUCLEOTIDE SEQUENCE</scope>
</reference>
<dbReference type="InterPro" id="IPR000618">
    <property type="entry name" value="Insect_cuticle"/>
</dbReference>
<dbReference type="GO" id="GO:0031012">
    <property type="term" value="C:extracellular matrix"/>
    <property type="evidence" value="ECO:0007669"/>
    <property type="project" value="TreeGrafter"/>
</dbReference>
<dbReference type="AlphaFoldDB" id="A0A8S3X3V9"/>
<organism evidence="5 6">
    <name type="scientific">Parnassius apollo</name>
    <name type="common">Apollo butterfly</name>
    <name type="synonym">Papilio apollo</name>
    <dbReference type="NCBI Taxonomy" id="110799"/>
    <lineage>
        <taxon>Eukaryota</taxon>
        <taxon>Metazoa</taxon>
        <taxon>Ecdysozoa</taxon>
        <taxon>Arthropoda</taxon>
        <taxon>Hexapoda</taxon>
        <taxon>Insecta</taxon>
        <taxon>Pterygota</taxon>
        <taxon>Neoptera</taxon>
        <taxon>Endopterygota</taxon>
        <taxon>Lepidoptera</taxon>
        <taxon>Glossata</taxon>
        <taxon>Ditrysia</taxon>
        <taxon>Papilionoidea</taxon>
        <taxon>Papilionidae</taxon>
        <taxon>Parnassiinae</taxon>
        <taxon>Parnassini</taxon>
        <taxon>Parnassius</taxon>
        <taxon>Parnassius</taxon>
    </lineage>
</organism>
<dbReference type="Pfam" id="PF00379">
    <property type="entry name" value="Chitin_bind_4"/>
    <property type="match status" value="1"/>
</dbReference>
<keyword evidence="1 3" id="KW-0193">Cuticle</keyword>
<protein>
    <submittedName>
        <fullName evidence="5">(apollo) hypothetical protein</fullName>
    </submittedName>
</protein>
<dbReference type="Proteomes" id="UP000691718">
    <property type="component" value="Unassembled WGS sequence"/>
</dbReference>
<evidence type="ECO:0000313" key="5">
    <source>
        <dbReference type="EMBL" id="CAG4997467.1"/>
    </source>
</evidence>
<name>A0A8S3X3V9_PARAO</name>
<feature type="signal peptide" evidence="4">
    <location>
        <begin position="1"/>
        <end position="17"/>
    </location>
</feature>
<dbReference type="OrthoDB" id="7423444at2759"/>
<evidence type="ECO:0000256" key="3">
    <source>
        <dbReference type="PROSITE-ProRule" id="PRU00497"/>
    </source>
</evidence>
<proteinExistence type="predicted"/>
<evidence type="ECO:0000256" key="2">
    <source>
        <dbReference type="ARBA" id="ARBA00022729"/>
    </source>
</evidence>
<feature type="chain" id="PRO_5035859206" evidence="4">
    <location>
        <begin position="18"/>
        <end position="165"/>
    </location>
</feature>
<evidence type="ECO:0000256" key="4">
    <source>
        <dbReference type="SAM" id="SignalP"/>
    </source>
</evidence>
<dbReference type="PANTHER" id="PTHR12236:SF86">
    <property type="entry name" value="CCP84AC-RELATED"/>
    <property type="match status" value="1"/>
</dbReference>
<dbReference type="InterPro" id="IPR051217">
    <property type="entry name" value="Insect_Cuticle_Struc_Prot"/>
</dbReference>
<evidence type="ECO:0000256" key="1">
    <source>
        <dbReference type="ARBA" id="ARBA00022460"/>
    </source>
</evidence>
<dbReference type="GO" id="GO:0005615">
    <property type="term" value="C:extracellular space"/>
    <property type="evidence" value="ECO:0007669"/>
    <property type="project" value="TreeGrafter"/>
</dbReference>
<gene>
    <name evidence="5" type="ORF">PAPOLLO_LOCUS13185</name>
</gene>
<accession>A0A8S3X3V9</accession>
<dbReference type="PANTHER" id="PTHR12236">
    <property type="entry name" value="STRUCTURAL CONTITUENT OF CUTICLE"/>
    <property type="match status" value="1"/>
</dbReference>
<keyword evidence="6" id="KW-1185">Reference proteome</keyword>
<comment type="caution">
    <text evidence="5">The sequence shown here is derived from an EMBL/GenBank/DDBJ whole genome shotgun (WGS) entry which is preliminary data.</text>
</comment>
<sequence>MIQQLTILCCLVMATTSMVNQAPQPLYLPSEYQQQTPQYNFAYGTNDANTGNYKSQQDNYRGDNVLGQYSLLQPNGITRNVDYRANDYSAFNALVNNGRKQNNAPNDGQVEITNDGVARQNNEASKINQLLLTPNNQHASQSPLIITHTSVYHHTYTNGQNPLFV</sequence>